<dbReference type="GO" id="GO:0003723">
    <property type="term" value="F:RNA binding"/>
    <property type="evidence" value="ECO:0007669"/>
    <property type="project" value="UniProtKB-KW"/>
</dbReference>
<accession>A0A1G7A1K0</accession>
<dbReference type="InterPro" id="IPR036866">
    <property type="entry name" value="RibonucZ/Hydroxyglut_hydro"/>
</dbReference>
<gene>
    <name evidence="6" type="ORF">SAMN05661003_103229</name>
</gene>
<keyword evidence="2" id="KW-0269">Exonuclease</keyword>
<name>A0A1G7A1K0_9BACT</name>
<dbReference type="Gene3D" id="3.40.50.10710">
    <property type="entry name" value="Metallo-hydrolase/oxidoreductase"/>
    <property type="match status" value="1"/>
</dbReference>
<evidence type="ECO:0000259" key="5">
    <source>
        <dbReference type="SMART" id="SM00849"/>
    </source>
</evidence>
<dbReference type="Gene3D" id="3.60.15.10">
    <property type="entry name" value="Ribonuclease Z/Hydroxyacylglutathione hydrolase-like"/>
    <property type="match status" value="1"/>
</dbReference>
<dbReference type="AlphaFoldDB" id="A0A1G7A1K0"/>
<evidence type="ECO:0000256" key="2">
    <source>
        <dbReference type="ARBA" id="ARBA00022839"/>
    </source>
</evidence>
<dbReference type="EMBL" id="FNAQ01000003">
    <property type="protein sequence ID" value="SDE08689.1"/>
    <property type="molecule type" value="Genomic_DNA"/>
</dbReference>
<dbReference type="OrthoDB" id="9770211at2"/>
<dbReference type="InterPro" id="IPR055132">
    <property type="entry name" value="RNase_J_b_CASP"/>
</dbReference>
<protein>
    <submittedName>
        <fullName evidence="6">Ribonuclease J</fullName>
    </submittedName>
</protein>
<organism evidence="6 7">
    <name type="scientific">Desulfuromonas thiophila</name>
    <dbReference type="NCBI Taxonomy" id="57664"/>
    <lineage>
        <taxon>Bacteria</taxon>
        <taxon>Pseudomonadati</taxon>
        <taxon>Thermodesulfobacteriota</taxon>
        <taxon>Desulfuromonadia</taxon>
        <taxon>Desulfuromonadales</taxon>
        <taxon>Desulfuromonadaceae</taxon>
        <taxon>Desulfuromonas</taxon>
    </lineage>
</organism>
<dbReference type="SUPFAM" id="SSF56281">
    <property type="entry name" value="Metallo-hydrolase/oxidoreductase"/>
    <property type="match status" value="1"/>
</dbReference>
<keyword evidence="3" id="KW-0694">RNA-binding</keyword>
<dbReference type="PANTHER" id="PTHR43694">
    <property type="entry name" value="RIBONUCLEASE J"/>
    <property type="match status" value="1"/>
</dbReference>
<dbReference type="InterPro" id="IPR001279">
    <property type="entry name" value="Metallo-B-lactamas"/>
</dbReference>
<keyword evidence="7" id="KW-1185">Reference proteome</keyword>
<feature type="domain" description="Metallo-beta-lactamase" evidence="5">
    <location>
        <begin position="24"/>
        <end position="200"/>
    </location>
</feature>
<evidence type="ECO:0000256" key="3">
    <source>
        <dbReference type="ARBA" id="ARBA00022884"/>
    </source>
</evidence>
<dbReference type="Pfam" id="PF12706">
    <property type="entry name" value="Lactamase_B_2"/>
    <property type="match status" value="1"/>
</dbReference>
<dbReference type="CDD" id="cd07714">
    <property type="entry name" value="RNaseJ_MBL-fold"/>
    <property type="match status" value="1"/>
</dbReference>
<keyword evidence="1" id="KW-0540">Nuclease</keyword>
<dbReference type="Pfam" id="PF22505">
    <property type="entry name" value="RNase_J_b_CASP"/>
    <property type="match status" value="1"/>
</dbReference>
<dbReference type="PANTHER" id="PTHR43694:SF1">
    <property type="entry name" value="RIBONUCLEASE J"/>
    <property type="match status" value="1"/>
</dbReference>
<dbReference type="RefSeq" id="WP_092076885.1">
    <property type="nucleotide sequence ID" value="NZ_FNAQ01000003.1"/>
</dbReference>
<dbReference type="GO" id="GO:0004527">
    <property type="term" value="F:exonuclease activity"/>
    <property type="evidence" value="ECO:0007669"/>
    <property type="project" value="UniProtKB-KW"/>
</dbReference>
<proteinExistence type="predicted"/>
<feature type="region of interest" description="Disordered" evidence="4">
    <location>
        <begin position="434"/>
        <end position="454"/>
    </location>
</feature>
<dbReference type="InterPro" id="IPR042173">
    <property type="entry name" value="RNase_J_2"/>
</dbReference>
<dbReference type="SMART" id="SM00849">
    <property type="entry name" value="Lactamase_B"/>
    <property type="match status" value="1"/>
</dbReference>
<dbReference type="STRING" id="57664.SAMN05661003_103229"/>
<evidence type="ECO:0000256" key="1">
    <source>
        <dbReference type="ARBA" id="ARBA00022722"/>
    </source>
</evidence>
<evidence type="ECO:0000313" key="6">
    <source>
        <dbReference type="EMBL" id="SDE08689.1"/>
    </source>
</evidence>
<keyword evidence="2" id="KW-0378">Hydrolase</keyword>
<dbReference type="Proteomes" id="UP000243205">
    <property type="component" value="Unassembled WGS sequence"/>
</dbReference>
<reference evidence="7" key="1">
    <citation type="submission" date="2016-10" db="EMBL/GenBank/DDBJ databases">
        <authorList>
            <person name="Varghese N."/>
            <person name="Submissions S."/>
        </authorList>
    </citation>
    <scope>NUCLEOTIDE SEQUENCE [LARGE SCALE GENOMIC DNA]</scope>
    <source>
        <strain evidence="7">DSM 8987</strain>
    </source>
</reference>
<evidence type="ECO:0000313" key="7">
    <source>
        <dbReference type="Proteomes" id="UP000243205"/>
    </source>
</evidence>
<evidence type="ECO:0000256" key="4">
    <source>
        <dbReference type="SAM" id="MobiDB-lite"/>
    </source>
</evidence>
<sequence>MPLPVCDHPDQIRLLPLGGHNEVGMNLLVMEHQGALLLFDCGARFADSSTPGVGRLLPEISWLHQRRADICGLLLSHGHEDHIGALPWLYAELGAPPLFGAPFTLELARRNGVAQKSTPDLDRHAVAPGETFTCGPFVIEAVSISHSIPANYGWIVRCAAGTLVHSGDFRLDPAAPAGQRTDLARLARLADEEVLVLLADSTNAGQQSGASSSDQVARQLHRQLAETPGMVVLSTFASHLTRLQQALSAARNNNRRVALLGASLIDSCALASQQGLLSSPPGLVVPPEELAHLPRAQRLLLASGCQGEPQGALARLAGGAWPALALQTTDSVLLSARAIPGNELALQRLAHRIGQQGARLLTPAEIPNLHCSGHAGTTELRLLHALVRPRYLVPTHGHAGLRQQQALLAQTDGHEPGHCLLLDNGQAVRLSRHGSQRETTLSCPPRLYGPAGEPQSETALRQRRRLAHQGLLIARLRRPPATAKPWQVQLVGRGLWDAGTLAAARLRQLTEALEQELANVRPETPTATVEALVQRCLKYHCKRQLLGTPLLVILFDDEVHLDSQ</sequence>